<organism evidence="2 3">
    <name type="scientific">Bradyrhizobium elkanii</name>
    <dbReference type="NCBI Taxonomy" id="29448"/>
    <lineage>
        <taxon>Bacteria</taxon>
        <taxon>Pseudomonadati</taxon>
        <taxon>Pseudomonadota</taxon>
        <taxon>Alphaproteobacteria</taxon>
        <taxon>Hyphomicrobiales</taxon>
        <taxon>Nitrobacteraceae</taxon>
        <taxon>Bradyrhizobium</taxon>
    </lineage>
</organism>
<comment type="caution">
    <text evidence="2">The sequence shown here is derived from an EMBL/GenBank/DDBJ whole genome shotgun (WGS) entry which is preliminary data.</text>
</comment>
<feature type="domain" description="DUF6894" evidence="1">
    <location>
        <begin position="33"/>
        <end position="100"/>
    </location>
</feature>
<evidence type="ECO:0000313" key="2">
    <source>
        <dbReference type="EMBL" id="MBP1295285.1"/>
    </source>
</evidence>
<dbReference type="InterPro" id="IPR054189">
    <property type="entry name" value="DUF6894"/>
</dbReference>
<protein>
    <recommendedName>
        <fullName evidence="1">DUF6894 domain-containing protein</fullName>
    </recommendedName>
</protein>
<proteinExistence type="predicted"/>
<evidence type="ECO:0000259" key="1">
    <source>
        <dbReference type="Pfam" id="PF21834"/>
    </source>
</evidence>
<dbReference type="Pfam" id="PF21834">
    <property type="entry name" value="DUF6894"/>
    <property type="match status" value="1"/>
</dbReference>
<gene>
    <name evidence="2" type="ORF">JOH49_005038</name>
</gene>
<sequence>MAVATPCSLLNTWRSPRGGTLGPLILSSHMAQYFFRISDGDYAGASDHATEFESRDVAWAEMTKVCGNFLGSISRNLKQNSEWHMELLDEGRKPVFRIRLVAESVD</sequence>
<reference evidence="2" key="1">
    <citation type="submission" date="2021-02" db="EMBL/GenBank/DDBJ databases">
        <title>Genomic Encyclopedia of Type Strains, Phase IV (KMG-V): Genome sequencing to study the core and pangenomes of soil and plant-associated prokaryotes.</title>
        <authorList>
            <person name="Whitman W."/>
        </authorList>
    </citation>
    <scope>NUCLEOTIDE SEQUENCE</scope>
    <source>
        <strain evidence="2">USDA 406</strain>
    </source>
</reference>
<dbReference type="AlphaFoldDB" id="A0A8I1Y8K8"/>
<dbReference type="Proteomes" id="UP000673383">
    <property type="component" value="Unassembled WGS sequence"/>
</dbReference>
<evidence type="ECO:0000313" key="3">
    <source>
        <dbReference type="Proteomes" id="UP000673383"/>
    </source>
</evidence>
<dbReference type="EMBL" id="JAFICZ010000001">
    <property type="protein sequence ID" value="MBP1295285.1"/>
    <property type="molecule type" value="Genomic_DNA"/>
</dbReference>
<accession>A0A8I1Y8K8</accession>
<name>A0A8I1Y8K8_BRAEL</name>